<evidence type="ECO:0000256" key="7">
    <source>
        <dbReference type="PROSITE-ProRule" id="PRU01379"/>
    </source>
</evidence>
<evidence type="ECO:0000256" key="4">
    <source>
        <dbReference type="ARBA" id="ARBA00022801"/>
    </source>
</evidence>
<organism evidence="9 10">
    <name type="scientific">Operophtera brumata</name>
    <name type="common">Winter moth</name>
    <name type="synonym">Phalaena brumata</name>
    <dbReference type="NCBI Taxonomy" id="104452"/>
    <lineage>
        <taxon>Eukaryota</taxon>
        <taxon>Metazoa</taxon>
        <taxon>Ecdysozoa</taxon>
        <taxon>Arthropoda</taxon>
        <taxon>Hexapoda</taxon>
        <taxon>Insecta</taxon>
        <taxon>Pterygota</taxon>
        <taxon>Neoptera</taxon>
        <taxon>Endopterygota</taxon>
        <taxon>Lepidoptera</taxon>
        <taxon>Glossata</taxon>
        <taxon>Ditrysia</taxon>
        <taxon>Geometroidea</taxon>
        <taxon>Geometridae</taxon>
        <taxon>Larentiinae</taxon>
        <taxon>Operophtera</taxon>
    </lineage>
</organism>
<keyword evidence="4" id="KW-0378">Hydrolase</keyword>
<dbReference type="Proteomes" id="UP000037510">
    <property type="component" value="Unassembled WGS sequence"/>
</dbReference>
<evidence type="ECO:0000256" key="1">
    <source>
        <dbReference type="ARBA" id="ARBA00001947"/>
    </source>
</evidence>
<dbReference type="GO" id="GO:0006508">
    <property type="term" value="P:proteolysis"/>
    <property type="evidence" value="ECO:0007669"/>
    <property type="project" value="UniProtKB-KW"/>
</dbReference>
<dbReference type="PANTHER" id="PTHR11705:SF143">
    <property type="entry name" value="SLL0236 PROTEIN"/>
    <property type="match status" value="1"/>
</dbReference>
<feature type="domain" description="Peptidase M14" evidence="8">
    <location>
        <begin position="1"/>
        <end position="136"/>
    </location>
</feature>
<name>A0A0L7L6W2_OPEBR</name>
<dbReference type="GO" id="GO:0004181">
    <property type="term" value="F:metallocarboxypeptidase activity"/>
    <property type="evidence" value="ECO:0007669"/>
    <property type="project" value="InterPro"/>
</dbReference>
<dbReference type="EMBL" id="JTDY01002552">
    <property type="protein sequence ID" value="KOB71192.1"/>
    <property type="molecule type" value="Genomic_DNA"/>
</dbReference>
<keyword evidence="9" id="KW-0121">Carboxypeptidase</keyword>
<dbReference type="AlphaFoldDB" id="A0A0L7L6W2"/>
<evidence type="ECO:0000256" key="5">
    <source>
        <dbReference type="ARBA" id="ARBA00022833"/>
    </source>
</evidence>
<sequence>MLLLKLSTGGSKPAAFILGGEQGRDWMSTAIILNFISNLLENPQDDLLKHFNFYFVPVFNPDGYEHIRNGECYSVYLGQKCLSEEETKTLASFLNSIAVNLLAFINLRGFANLVTVPYAKSDLNANNKALLTWYEA</sequence>
<dbReference type="GO" id="GO:0008270">
    <property type="term" value="F:zinc ion binding"/>
    <property type="evidence" value="ECO:0007669"/>
    <property type="project" value="InterPro"/>
</dbReference>
<evidence type="ECO:0000313" key="9">
    <source>
        <dbReference type="EMBL" id="KOB71192.1"/>
    </source>
</evidence>
<reference evidence="9 10" key="1">
    <citation type="journal article" date="2015" name="Genome Biol. Evol.">
        <title>The genome of winter moth (Operophtera brumata) provides a genomic perspective on sexual dimorphism and phenology.</title>
        <authorList>
            <person name="Derks M.F."/>
            <person name="Smit S."/>
            <person name="Salis L."/>
            <person name="Schijlen E."/>
            <person name="Bossers A."/>
            <person name="Mateman C."/>
            <person name="Pijl A.S."/>
            <person name="de Ridder D."/>
            <person name="Groenen M.A."/>
            <person name="Visser M.E."/>
            <person name="Megens H.J."/>
        </authorList>
    </citation>
    <scope>NUCLEOTIDE SEQUENCE [LARGE SCALE GENOMIC DNA]</scope>
    <source>
        <strain evidence="9">WM2013NL</strain>
        <tissue evidence="9">Head and thorax</tissue>
    </source>
</reference>
<gene>
    <name evidence="9" type="ORF">OBRU01_04736</name>
</gene>
<comment type="caution">
    <text evidence="9">The sequence shown here is derived from an EMBL/GenBank/DDBJ whole genome shotgun (WGS) entry which is preliminary data.</text>
</comment>
<dbReference type="GO" id="GO:0005615">
    <property type="term" value="C:extracellular space"/>
    <property type="evidence" value="ECO:0007669"/>
    <property type="project" value="TreeGrafter"/>
</dbReference>
<protein>
    <submittedName>
        <fullName evidence="9">Carboxypeptidase A4</fullName>
    </submittedName>
</protein>
<evidence type="ECO:0000256" key="3">
    <source>
        <dbReference type="ARBA" id="ARBA00022670"/>
    </source>
</evidence>
<dbReference type="PROSITE" id="PS52035">
    <property type="entry name" value="PEPTIDASE_M14"/>
    <property type="match status" value="1"/>
</dbReference>
<dbReference type="SUPFAM" id="SSF53187">
    <property type="entry name" value="Zn-dependent exopeptidases"/>
    <property type="match status" value="1"/>
</dbReference>
<comment type="similarity">
    <text evidence="2 7">Belongs to the peptidase M14 family.</text>
</comment>
<keyword evidence="3" id="KW-0645">Protease</keyword>
<dbReference type="STRING" id="104452.A0A0L7L6W2"/>
<comment type="caution">
    <text evidence="7">Lacks conserved residue(s) required for the propagation of feature annotation.</text>
</comment>
<evidence type="ECO:0000256" key="6">
    <source>
        <dbReference type="ARBA" id="ARBA00023049"/>
    </source>
</evidence>
<evidence type="ECO:0000256" key="2">
    <source>
        <dbReference type="ARBA" id="ARBA00005988"/>
    </source>
</evidence>
<keyword evidence="6" id="KW-0482">Metalloprotease</keyword>
<comment type="cofactor">
    <cofactor evidence="1">
        <name>Zn(2+)</name>
        <dbReference type="ChEBI" id="CHEBI:29105"/>
    </cofactor>
</comment>
<evidence type="ECO:0000313" key="10">
    <source>
        <dbReference type="Proteomes" id="UP000037510"/>
    </source>
</evidence>
<evidence type="ECO:0000259" key="8">
    <source>
        <dbReference type="PROSITE" id="PS52035"/>
    </source>
</evidence>
<accession>A0A0L7L6W2</accession>
<dbReference type="InterPro" id="IPR000834">
    <property type="entry name" value="Peptidase_M14"/>
</dbReference>
<keyword evidence="5" id="KW-0862">Zinc</keyword>
<dbReference type="PANTHER" id="PTHR11705">
    <property type="entry name" value="PROTEASE FAMILY M14 CARBOXYPEPTIDASE A,B"/>
    <property type="match status" value="1"/>
</dbReference>
<dbReference type="Pfam" id="PF00246">
    <property type="entry name" value="Peptidase_M14"/>
    <property type="match status" value="1"/>
</dbReference>
<proteinExistence type="inferred from homology"/>
<keyword evidence="10" id="KW-1185">Reference proteome</keyword>
<dbReference type="Gene3D" id="3.40.630.10">
    <property type="entry name" value="Zn peptidases"/>
    <property type="match status" value="2"/>
</dbReference>